<keyword evidence="3" id="KW-1185">Reference proteome</keyword>
<dbReference type="InterPro" id="IPR021345">
    <property type="entry name" value="DUF2961"/>
</dbReference>
<dbReference type="Proteomes" id="UP000628448">
    <property type="component" value="Unassembled WGS sequence"/>
</dbReference>
<organism evidence="2 3">
    <name type="scientific">Panacibacter microcysteis</name>
    <dbReference type="NCBI Taxonomy" id="2793269"/>
    <lineage>
        <taxon>Bacteria</taxon>
        <taxon>Pseudomonadati</taxon>
        <taxon>Bacteroidota</taxon>
        <taxon>Chitinophagia</taxon>
        <taxon>Chitinophagales</taxon>
        <taxon>Chitinophagaceae</taxon>
        <taxon>Panacibacter</taxon>
    </lineage>
</organism>
<dbReference type="RefSeq" id="WP_196992582.1">
    <property type="nucleotide sequence ID" value="NZ_JADWYR010000003.1"/>
</dbReference>
<feature type="signal peptide" evidence="1">
    <location>
        <begin position="1"/>
        <end position="29"/>
    </location>
</feature>
<sequence>MPTQRHTAVRKIILPVIIVLLFAGCKDQAASRHSGSLYEYDENVSTRWSSPENLNGVPGAGGKENNTAKGHAFDTIAAGAVYKLLDVKDMGIINRMWITINDRSPEMLRSLKLEMYWDGADKPAVSVPFGDFFGVGLGQTTAFQNVLFANAEGRSFQCFIQMPFKSGARIQVVNESSKTLGLFFFDVNYSLLKTWNNENMYFHAYWKRDTATKLGEDYEILPKVTGKGRFLGANIGVAANKAYRKSWFGEGEVKIYLDEDGAYPTLNGTGTEDYIGTGWGQGKFINNYAGCSVADDSLLQWAFYRYHIPDPVFFKTACRVTMQQIGGDATDSVAAYQQEGAAILPITTAGEKGFKMFYRKDSVARLSADSYKGWTNFYRSDDVSAVAYFYLDQPGSNLQALQPVAIRTTALRHR</sequence>
<accession>A0A931GZZ1</accession>
<keyword evidence="1" id="KW-0732">Signal</keyword>
<gene>
    <name evidence="2" type="ORF">I5907_19745</name>
</gene>
<protein>
    <submittedName>
        <fullName evidence="2">DUF2961 domain-containing protein</fullName>
    </submittedName>
</protein>
<dbReference type="AlphaFoldDB" id="A0A931GZZ1"/>
<feature type="chain" id="PRO_5037922040" evidence="1">
    <location>
        <begin position="30"/>
        <end position="414"/>
    </location>
</feature>
<reference evidence="2" key="1">
    <citation type="submission" date="2020-11" db="EMBL/GenBank/DDBJ databases">
        <title>Bacterial whole genome sequence for Panacibacter sp. DH6.</title>
        <authorList>
            <person name="Le V."/>
            <person name="Ko S."/>
            <person name="Ahn C.-Y."/>
            <person name="Oh H.-M."/>
        </authorList>
    </citation>
    <scope>NUCLEOTIDE SEQUENCE</scope>
    <source>
        <strain evidence="2">DH6</strain>
    </source>
</reference>
<dbReference type="PROSITE" id="PS51257">
    <property type="entry name" value="PROKAR_LIPOPROTEIN"/>
    <property type="match status" value="1"/>
</dbReference>
<dbReference type="EMBL" id="JADWYR010000003">
    <property type="protein sequence ID" value="MBG9378480.1"/>
    <property type="molecule type" value="Genomic_DNA"/>
</dbReference>
<proteinExistence type="predicted"/>
<evidence type="ECO:0000313" key="3">
    <source>
        <dbReference type="Proteomes" id="UP000628448"/>
    </source>
</evidence>
<name>A0A931GZZ1_9BACT</name>
<dbReference type="Pfam" id="PF11175">
    <property type="entry name" value="DUF2961"/>
    <property type="match status" value="1"/>
</dbReference>
<dbReference type="Gene3D" id="2.60.120.1390">
    <property type="match status" value="1"/>
</dbReference>
<evidence type="ECO:0000256" key="1">
    <source>
        <dbReference type="SAM" id="SignalP"/>
    </source>
</evidence>
<evidence type="ECO:0000313" key="2">
    <source>
        <dbReference type="EMBL" id="MBG9378480.1"/>
    </source>
</evidence>
<comment type="caution">
    <text evidence="2">The sequence shown here is derived from an EMBL/GenBank/DDBJ whole genome shotgun (WGS) entry which is preliminary data.</text>
</comment>